<keyword evidence="3" id="KW-0732">Signal</keyword>
<keyword evidence="2" id="KW-0812">Transmembrane</keyword>
<keyword evidence="2" id="KW-0472">Membrane</keyword>
<dbReference type="Proteomes" id="UP000594961">
    <property type="component" value="Chromosome"/>
</dbReference>
<evidence type="ECO:0000256" key="3">
    <source>
        <dbReference type="SAM" id="SignalP"/>
    </source>
</evidence>
<dbReference type="AlphaFoldDB" id="A0A7M1R0P2"/>
<organism evidence="4 5">
    <name type="scientific">Trueperella pecoris</name>
    <dbReference type="NCBI Taxonomy" id="2733571"/>
    <lineage>
        <taxon>Bacteria</taxon>
        <taxon>Bacillati</taxon>
        <taxon>Actinomycetota</taxon>
        <taxon>Actinomycetes</taxon>
        <taxon>Actinomycetales</taxon>
        <taxon>Actinomycetaceae</taxon>
        <taxon>Trueperella</taxon>
    </lineage>
</organism>
<sequence length="884" mass="94533">MKRKNMWRGLTAVATGLLLTLGPSVAQADLAPVEFTKSANLTIGVDEDGEATPELRAFKKTAHPNNAVLVADGQVLTSEDKYPLSDLEVDSDDEAELSNMRSFSSLSWIFFSKSESFDRATARIKKISGEGDVALVMGKSSEDSELVLTDPKTKGKKYYIGDEAELSFDEDNTADATWVTTSLETYKFEVTVTLSNEGGDQKKALQPFTLTLRPDKEGSSSGLNPGWTKGEDGKAHLRRGHMDVFYATSSSDGKLYLDIKEDITGKSKVRAPDTAVMVMGEDWYVKEGSDVQLPNGETAGYMSPNTAAKNMLAPGWASSDFASDGFTDVSVKFVKVMGPKGSKIAVWRADGFTGQTPILENGKYYIETGSELAITSGGHQHFNWLFTKPGTYTMTAKVMGSRNGQTVDSEEVTYTWRAEGNPTGEELSNEPNEELGGQASEQPGDEGEQPGDEGEQPGDEGEQPGDEGEQPGDQPSEQPDKKLILDHGHVDLFHAATDGGKLVLNTKEDVTKVGTIRPADSFVLKLNDNTKWNVPKEFQDRIAPSGYYLPEHGSKQTEMLFPGWDTMDVRPDFEKVNFEFVGVKGPGKVFLMRNRPGQAGIDSAFTDGTFQLKQGSVIEQQEPGHTHAHWLFEKPGVYTMTVVAKGTPANGGDAVTSNTATYTWLVGSETKLEDISGQSGKQDGQSGKQDGQSGKQDGQSGKQDGQSGKQDGQSGKQDGQSGKQDGQSGKAQLELSEKEVAQGGKLTLKVSGLGDLDKVDVWIHSDPLRLAENVKLERGAASILLTIPADTAVGKHEIHVKNAKGESLGSAELTITEAKKAQGGDSATQDDGAKGTPQAGGAKGTGKAGGNLAWTGASVDVLALLAVVTVAAGVVIRRQRALVD</sequence>
<evidence type="ECO:0000313" key="4">
    <source>
        <dbReference type="EMBL" id="QOR47902.1"/>
    </source>
</evidence>
<accession>A0A7M1R0P2</accession>
<feature type="compositionally biased region" description="Low complexity" evidence="1">
    <location>
        <begin position="676"/>
        <end position="730"/>
    </location>
</feature>
<feature type="region of interest" description="Disordered" evidence="1">
    <location>
        <begin position="673"/>
        <end position="733"/>
    </location>
</feature>
<dbReference type="EMBL" id="CP063212">
    <property type="protein sequence ID" value="QOR47902.1"/>
    <property type="molecule type" value="Genomic_DNA"/>
</dbReference>
<name>A0A7M1R0P2_9ACTO</name>
<reference evidence="4 5" key="1">
    <citation type="submission" date="2020-10" db="EMBL/GenBank/DDBJ databases">
        <title>Trueperella pecoris sp. nov. isolated from bovine and porcine specimens.</title>
        <authorList>
            <person name="Schoenecker L."/>
            <person name="Schnydrig P."/>
            <person name="Brodard I."/>
            <person name="Thomann A."/>
            <person name="Hemphill A."/>
            <person name="Rodriguez-Campos S."/>
            <person name="Perreten V."/>
            <person name="Jores J."/>
            <person name="Kittl S."/>
        </authorList>
    </citation>
    <scope>NUCLEOTIDE SEQUENCE [LARGE SCALE GENOMIC DNA]</scope>
    <source>
        <strain evidence="4 5">19OD0592</strain>
    </source>
</reference>
<keyword evidence="2" id="KW-1133">Transmembrane helix</keyword>
<evidence type="ECO:0000256" key="1">
    <source>
        <dbReference type="SAM" id="MobiDB-lite"/>
    </source>
</evidence>
<dbReference type="NCBIfam" id="TIGR03769">
    <property type="entry name" value="P_ac_wall_RPT"/>
    <property type="match status" value="2"/>
</dbReference>
<protein>
    <submittedName>
        <fullName evidence="4">Choice-of-anchor M domain-containing protein</fullName>
    </submittedName>
</protein>
<feature type="region of interest" description="Disordered" evidence="1">
    <location>
        <begin position="418"/>
        <end position="481"/>
    </location>
</feature>
<dbReference type="InterPro" id="IPR022435">
    <property type="entry name" value="Surface-anchored_actinobac"/>
</dbReference>
<gene>
    <name evidence="4" type="ORF">INS90_00895</name>
</gene>
<feature type="chain" id="PRO_5029640671" evidence="3">
    <location>
        <begin position="29"/>
        <end position="884"/>
    </location>
</feature>
<evidence type="ECO:0000256" key="2">
    <source>
        <dbReference type="SAM" id="Phobius"/>
    </source>
</evidence>
<feature type="signal peptide" evidence="3">
    <location>
        <begin position="1"/>
        <end position="28"/>
    </location>
</feature>
<feature type="region of interest" description="Disordered" evidence="1">
    <location>
        <begin position="820"/>
        <end position="847"/>
    </location>
</feature>
<feature type="compositionally biased region" description="Acidic residues" evidence="1">
    <location>
        <begin position="443"/>
        <end position="470"/>
    </location>
</feature>
<feature type="transmembrane region" description="Helical" evidence="2">
    <location>
        <begin position="852"/>
        <end position="876"/>
    </location>
</feature>
<proteinExistence type="predicted"/>
<feature type="region of interest" description="Disordered" evidence="1">
    <location>
        <begin position="212"/>
        <end position="234"/>
    </location>
</feature>
<evidence type="ECO:0000313" key="5">
    <source>
        <dbReference type="Proteomes" id="UP000594961"/>
    </source>
</evidence>
<dbReference type="NCBIfam" id="NF038134">
    <property type="entry name" value="choice_anch_M"/>
    <property type="match status" value="2"/>
</dbReference>
<dbReference type="RefSeq" id="WP_197553667.1">
    <property type="nucleotide sequence ID" value="NZ_CP063212.1"/>
</dbReference>